<keyword evidence="2" id="KW-1185">Reference proteome</keyword>
<evidence type="ECO:0000313" key="2">
    <source>
        <dbReference type="Proteomes" id="UP000019368"/>
    </source>
</evidence>
<dbReference type="Proteomes" id="UP000019368">
    <property type="component" value="Segment"/>
</dbReference>
<protein>
    <submittedName>
        <fullName evidence="1">Uncharacterized protein</fullName>
    </submittedName>
</protein>
<organism evidence="1 2">
    <name type="scientific">Shewanella phage Spp001</name>
    <dbReference type="NCBI Taxonomy" id="1445859"/>
    <lineage>
        <taxon>Viruses</taxon>
        <taxon>Duplodnaviria</taxon>
        <taxon>Heunggongvirae</taxon>
        <taxon>Uroviricota</taxon>
        <taxon>Caudoviricetes</taxon>
        <taxon>Chaseviridae</taxon>
        <taxon>Nefertitivirinae</taxon>
        <taxon>Yushanvirus</taxon>
        <taxon>Yushanvirus Spp001</taxon>
    </lineage>
</organism>
<sequence length="446" mass="50252">MVPLHLFYPIHPKMPLEMIAGSQIYHNKSSGKNYGLLGSIGTIHEQRSAARGEVLVRFGDFRTTVSYSLDWIRENCWIRSTDLSEHHAFNLKPFLKKYASFAVDNVKHISPDINHSQIKRFVDHVEDVAKVESYIADRQAELAVRMVRNTANGNTRLRFLAKHKAATPQNLREYLRLLMCGDPLHIELPTHIAKFHKIDPTIEVIPEGLDNGGAGRIQVRTLPLNANPRAPVLLSLPLVVVFGSIDATVYKGMHDFNAPQRAQQWMDLCRKAVARWPVSLDTSGVMYVLGRAQVPYLVRDVSITPAGTVTIIGYRDGNKSARTSVSFGNHIDAVAAKVSDAPREAVTDLFAQDEPRRHLLAVRHSDGKLDVIRICQTYRITDNAAKNYLTNNLHGKLVMYAESDVVVHVDNARDVGSNVKLETRKVWNEVQTYEREFQISIRKPQS</sequence>
<dbReference type="KEGG" id="vg:18505311"/>
<reference evidence="1" key="1">
    <citation type="submission" date="2016-09" db="EMBL/GenBank/DDBJ databases">
        <title>The novel Shewanella putrefaciens-infecting bacteriophage Spp001: Ggenome sequence and lytic enzymes.</title>
        <authorList>
            <person name="Han F."/>
        </authorList>
    </citation>
    <scope>NUCLEOTIDE SEQUENCE</scope>
</reference>
<proteinExistence type="predicted"/>
<dbReference type="RefSeq" id="YP_009008870.1">
    <property type="nucleotide sequence ID" value="NC_023594.2"/>
</dbReference>
<evidence type="ECO:0000313" key="1">
    <source>
        <dbReference type="EMBL" id="AHJ10558.1"/>
    </source>
</evidence>
<name>W6E898_9CAUD</name>
<dbReference type="GeneID" id="18505311"/>
<dbReference type="EMBL" id="KJ002054">
    <property type="protein sequence ID" value="AHJ10558.1"/>
    <property type="molecule type" value="Genomic_DNA"/>
</dbReference>
<accession>W6E898</accession>
<gene>
    <name evidence="1" type="ORF">Spp001_50</name>
</gene>